<feature type="compositionally biased region" description="Basic residues" evidence="1">
    <location>
        <begin position="29"/>
        <end position="41"/>
    </location>
</feature>
<proteinExistence type="predicted"/>
<dbReference type="KEGG" id="mhey:H2LOC_019710"/>
<reference evidence="3 4" key="1">
    <citation type="submission" date="2019-11" db="EMBL/GenBank/DDBJ databases">
        <title>The genome sequence of Methylocystis heyeri.</title>
        <authorList>
            <person name="Oshkin I.Y."/>
            <person name="Miroshnikov K."/>
            <person name="Dedysh S.N."/>
        </authorList>
    </citation>
    <scope>NUCLEOTIDE SEQUENCE [LARGE SCALE GENOMIC DNA]</scope>
    <source>
        <strain evidence="3 4">H2</strain>
    </source>
</reference>
<feature type="chain" id="PRO_5025526906" evidence="2">
    <location>
        <begin position="29"/>
        <end position="73"/>
    </location>
</feature>
<evidence type="ECO:0000313" key="4">
    <source>
        <dbReference type="Proteomes" id="UP000309061"/>
    </source>
</evidence>
<keyword evidence="4" id="KW-1185">Reference proteome</keyword>
<feature type="compositionally biased region" description="Low complexity" evidence="1">
    <location>
        <begin position="52"/>
        <end position="73"/>
    </location>
</feature>
<organism evidence="3 4">
    <name type="scientific">Methylocystis heyeri</name>
    <dbReference type="NCBI Taxonomy" id="391905"/>
    <lineage>
        <taxon>Bacteria</taxon>
        <taxon>Pseudomonadati</taxon>
        <taxon>Pseudomonadota</taxon>
        <taxon>Alphaproteobacteria</taxon>
        <taxon>Hyphomicrobiales</taxon>
        <taxon>Methylocystaceae</taxon>
        <taxon>Methylocystis</taxon>
    </lineage>
</organism>
<dbReference type="Proteomes" id="UP000309061">
    <property type="component" value="Chromosome"/>
</dbReference>
<sequence length="73" mass="6991">MKAKIFCGATVAAAAVGLVLAGAAPAAAKPHKTQGHHKKVDKHGCGGKNGCSAKSNGKGAAAPAPAESASETK</sequence>
<evidence type="ECO:0000313" key="3">
    <source>
        <dbReference type="EMBL" id="QGM47719.1"/>
    </source>
</evidence>
<dbReference type="EMBL" id="CP046052">
    <property type="protein sequence ID" value="QGM47719.1"/>
    <property type="molecule type" value="Genomic_DNA"/>
</dbReference>
<feature type="region of interest" description="Disordered" evidence="1">
    <location>
        <begin position="24"/>
        <end position="73"/>
    </location>
</feature>
<dbReference type="RefSeq" id="WP_136494373.1">
    <property type="nucleotide sequence ID" value="NZ_CP046052.1"/>
</dbReference>
<evidence type="ECO:0000256" key="1">
    <source>
        <dbReference type="SAM" id="MobiDB-lite"/>
    </source>
</evidence>
<feature type="signal peptide" evidence="2">
    <location>
        <begin position="1"/>
        <end position="28"/>
    </location>
</feature>
<keyword evidence="2" id="KW-0732">Signal</keyword>
<protein>
    <submittedName>
        <fullName evidence="3">Uncharacterized protein</fullName>
    </submittedName>
</protein>
<dbReference type="AlphaFoldDB" id="A0A6B8KJL4"/>
<accession>A0A6B8KJL4</accession>
<evidence type="ECO:0000256" key="2">
    <source>
        <dbReference type="SAM" id="SignalP"/>
    </source>
</evidence>
<name>A0A6B8KJL4_9HYPH</name>
<gene>
    <name evidence="3" type="ORF">H2LOC_019710</name>
</gene>